<dbReference type="Gene3D" id="1.10.10.10">
    <property type="entry name" value="Winged helix-like DNA-binding domain superfamily/Winged helix DNA-binding domain"/>
    <property type="match status" value="1"/>
</dbReference>
<sequence length="206" mass="24086">MFSCLSLNSELFEPILGSRSSIIQGNPGGSSLGEKIREHEFERNELIRELIDDFAEPIKRLAFTYVKNWTVADDITQEVFISCFKNIDRFRGDSSYKTWLFKITVNRCKDYLKSKWFRSMIPFRGDEKVEVGTGLDEVLVQKSEGEEISQKVLSLSVKYREVIILFYYEDLSLQEIEELTGIKPETIKTRLRCAKLQLRELYKEVE</sequence>
<evidence type="ECO:0000256" key="3">
    <source>
        <dbReference type="ARBA" id="ARBA00023082"/>
    </source>
</evidence>
<evidence type="ECO:0000313" key="7">
    <source>
        <dbReference type="EMBL" id="MYL62170.1"/>
    </source>
</evidence>
<dbReference type="PANTHER" id="PTHR43133">
    <property type="entry name" value="RNA POLYMERASE ECF-TYPE SIGMA FACTO"/>
    <property type="match status" value="1"/>
</dbReference>
<dbReference type="AlphaFoldDB" id="A0A845ESP1"/>
<gene>
    <name evidence="7" type="ORF">GLW07_02250</name>
</gene>
<protein>
    <submittedName>
        <fullName evidence="7">Sigma-70 family RNA polymerase sigma factor</fullName>
    </submittedName>
</protein>
<dbReference type="Pfam" id="PF04542">
    <property type="entry name" value="Sigma70_r2"/>
    <property type="match status" value="1"/>
</dbReference>
<feature type="domain" description="RNA polymerase sigma factor 70 region 4 type 2" evidence="6">
    <location>
        <begin position="147"/>
        <end position="198"/>
    </location>
</feature>
<keyword evidence="4" id="KW-0804">Transcription</keyword>
<dbReference type="PANTHER" id="PTHR43133:SF60">
    <property type="entry name" value="RNA POLYMERASE SIGMA FACTOR SIGV"/>
    <property type="match status" value="1"/>
</dbReference>
<dbReference type="SUPFAM" id="SSF88659">
    <property type="entry name" value="Sigma3 and sigma4 domains of RNA polymerase sigma factors"/>
    <property type="match status" value="1"/>
</dbReference>
<evidence type="ECO:0000256" key="2">
    <source>
        <dbReference type="ARBA" id="ARBA00023015"/>
    </source>
</evidence>
<organism evidence="7 8">
    <name type="scientific">Guptibacillus hwajinpoensis</name>
    <dbReference type="NCBI Taxonomy" id="208199"/>
    <lineage>
        <taxon>Bacteria</taxon>
        <taxon>Bacillati</taxon>
        <taxon>Bacillota</taxon>
        <taxon>Bacilli</taxon>
        <taxon>Bacillales</taxon>
        <taxon>Guptibacillaceae</taxon>
        <taxon>Guptibacillus</taxon>
    </lineage>
</organism>
<proteinExistence type="inferred from homology"/>
<dbReference type="Pfam" id="PF08281">
    <property type="entry name" value="Sigma70_r4_2"/>
    <property type="match status" value="1"/>
</dbReference>
<dbReference type="InterPro" id="IPR036388">
    <property type="entry name" value="WH-like_DNA-bd_sf"/>
</dbReference>
<dbReference type="InterPro" id="IPR013249">
    <property type="entry name" value="RNA_pol_sigma70_r4_t2"/>
</dbReference>
<evidence type="ECO:0000313" key="8">
    <source>
        <dbReference type="Proteomes" id="UP000447833"/>
    </source>
</evidence>
<comment type="caution">
    <text evidence="7">The sequence shown here is derived from an EMBL/GenBank/DDBJ whole genome shotgun (WGS) entry which is preliminary data.</text>
</comment>
<dbReference type="NCBIfam" id="TIGR02937">
    <property type="entry name" value="sigma70-ECF"/>
    <property type="match status" value="1"/>
</dbReference>
<feature type="domain" description="RNA polymerase sigma-70 region 2" evidence="5">
    <location>
        <begin position="50"/>
        <end position="116"/>
    </location>
</feature>
<keyword evidence="3" id="KW-0731">Sigma factor</keyword>
<dbReference type="InterPro" id="IPR013324">
    <property type="entry name" value="RNA_pol_sigma_r3/r4-like"/>
</dbReference>
<accession>A0A845ESP1</accession>
<dbReference type="GO" id="GO:0016987">
    <property type="term" value="F:sigma factor activity"/>
    <property type="evidence" value="ECO:0007669"/>
    <property type="project" value="UniProtKB-KW"/>
</dbReference>
<dbReference type="CDD" id="cd06171">
    <property type="entry name" value="Sigma70_r4"/>
    <property type="match status" value="1"/>
</dbReference>
<dbReference type="InterPro" id="IPR014284">
    <property type="entry name" value="RNA_pol_sigma-70_dom"/>
</dbReference>
<evidence type="ECO:0000259" key="5">
    <source>
        <dbReference type="Pfam" id="PF04542"/>
    </source>
</evidence>
<dbReference type="InterPro" id="IPR007627">
    <property type="entry name" value="RNA_pol_sigma70_r2"/>
</dbReference>
<dbReference type="SUPFAM" id="SSF88946">
    <property type="entry name" value="Sigma2 domain of RNA polymerase sigma factors"/>
    <property type="match status" value="1"/>
</dbReference>
<evidence type="ECO:0000256" key="1">
    <source>
        <dbReference type="ARBA" id="ARBA00010641"/>
    </source>
</evidence>
<dbReference type="EMBL" id="WMEY01000001">
    <property type="protein sequence ID" value="MYL62170.1"/>
    <property type="molecule type" value="Genomic_DNA"/>
</dbReference>
<evidence type="ECO:0000256" key="4">
    <source>
        <dbReference type="ARBA" id="ARBA00023163"/>
    </source>
</evidence>
<dbReference type="GO" id="GO:0003677">
    <property type="term" value="F:DNA binding"/>
    <property type="evidence" value="ECO:0007669"/>
    <property type="project" value="InterPro"/>
</dbReference>
<reference evidence="7 8" key="1">
    <citation type="submission" date="2019-11" db="EMBL/GenBank/DDBJ databases">
        <title>Genome sequences of 17 halophilic strains isolated from different environments.</title>
        <authorList>
            <person name="Furrow R.E."/>
        </authorList>
    </citation>
    <scope>NUCLEOTIDE SEQUENCE [LARGE SCALE GENOMIC DNA]</scope>
    <source>
        <strain evidence="7 8">22506_14_FS</strain>
    </source>
</reference>
<name>A0A845ESP1_9BACL</name>
<dbReference type="Proteomes" id="UP000447833">
    <property type="component" value="Unassembled WGS sequence"/>
</dbReference>
<dbReference type="Gene3D" id="1.10.1740.10">
    <property type="match status" value="1"/>
</dbReference>
<comment type="similarity">
    <text evidence="1">Belongs to the sigma-70 factor family. ECF subfamily.</text>
</comment>
<dbReference type="InterPro" id="IPR013325">
    <property type="entry name" value="RNA_pol_sigma_r2"/>
</dbReference>
<keyword evidence="2" id="KW-0805">Transcription regulation</keyword>
<dbReference type="InterPro" id="IPR039425">
    <property type="entry name" value="RNA_pol_sigma-70-like"/>
</dbReference>
<dbReference type="GO" id="GO:0006352">
    <property type="term" value="P:DNA-templated transcription initiation"/>
    <property type="evidence" value="ECO:0007669"/>
    <property type="project" value="InterPro"/>
</dbReference>
<evidence type="ECO:0000259" key="6">
    <source>
        <dbReference type="Pfam" id="PF08281"/>
    </source>
</evidence>